<keyword evidence="2" id="KW-1185">Reference proteome</keyword>
<accession>A0A9D4ZSJ3</accession>
<evidence type="ECO:0000313" key="1">
    <source>
        <dbReference type="EMBL" id="KAI5083932.1"/>
    </source>
</evidence>
<comment type="caution">
    <text evidence="1">The sequence shown here is derived from an EMBL/GenBank/DDBJ whole genome shotgun (WGS) entry which is preliminary data.</text>
</comment>
<dbReference type="Proteomes" id="UP000886520">
    <property type="component" value="Chromosome 1"/>
</dbReference>
<dbReference type="EMBL" id="JABFUD020000001">
    <property type="protein sequence ID" value="KAI5083932.1"/>
    <property type="molecule type" value="Genomic_DNA"/>
</dbReference>
<dbReference type="AlphaFoldDB" id="A0A9D4ZSJ3"/>
<name>A0A9D4ZSJ3_ADICA</name>
<proteinExistence type="predicted"/>
<organism evidence="1 2">
    <name type="scientific">Adiantum capillus-veneris</name>
    <name type="common">Maidenhair fern</name>
    <dbReference type="NCBI Taxonomy" id="13818"/>
    <lineage>
        <taxon>Eukaryota</taxon>
        <taxon>Viridiplantae</taxon>
        <taxon>Streptophyta</taxon>
        <taxon>Embryophyta</taxon>
        <taxon>Tracheophyta</taxon>
        <taxon>Polypodiopsida</taxon>
        <taxon>Polypodiidae</taxon>
        <taxon>Polypodiales</taxon>
        <taxon>Pteridineae</taxon>
        <taxon>Pteridaceae</taxon>
        <taxon>Vittarioideae</taxon>
        <taxon>Adiantum</taxon>
    </lineage>
</organism>
<evidence type="ECO:0000313" key="2">
    <source>
        <dbReference type="Proteomes" id="UP000886520"/>
    </source>
</evidence>
<protein>
    <submittedName>
        <fullName evidence="1">Uncharacterized protein</fullName>
    </submittedName>
</protein>
<reference evidence="1" key="1">
    <citation type="submission" date="2021-01" db="EMBL/GenBank/DDBJ databases">
        <title>Adiantum capillus-veneris genome.</title>
        <authorList>
            <person name="Fang Y."/>
            <person name="Liao Q."/>
        </authorList>
    </citation>
    <scope>NUCLEOTIDE SEQUENCE</scope>
    <source>
        <strain evidence="1">H3</strain>
        <tissue evidence="1">Leaf</tissue>
    </source>
</reference>
<sequence>MERYVPYQFKIFPSMEKAAFRCPRHCEQLKIGQLQKMRLQLCLIRELGKEVLVETKTVLVRTPPLVESILCLKKKAEHHLNTTQHSRVHCSEEHRRHVKPVPQRMIVHVGHTCTASGIDSRASLKQGTPTPLPS</sequence>
<gene>
    <name evidence="1" type="ORF">GOP47_0000101</name>
</gene>